<dbReference type="EMBL" id="UOFH01000305">
    <property type="protein sequence ID" value="VAW65047.1"/>
    <property type="molecule type" value="Genomic_DNA"/>
</dbReference>
<reference evidence="1" key="1">
    <citation type="submission" date="2018-06" db="EMBL/GenBank/DDBJ databases">
        <authorList>
            <person name="Zhirakovskaya E."/>
        </authorList>
    </citation>
    <scope>NUCLEOTIDE SEQUENCE</scope>
</reference>
<dbReference type="PANTHER" id="PTHR34322:SF2">
    <property type="entry name" value="TRANSPOSASE IS200-LIKE DOMAIN-CONTAINING PROTEIN"/>
    <property type="match status" value="1"/>
</dbReference>
<dbReference type="PANTHER" id="PTHR34322">
    <property type="entry name" value="TRANSPOSASE, Y1_TNP DOMAIN-CONTAINING"/>
    <property type="match status" value="1"/>
</dbReference>
<evidence type="ECO:0000313" key="1">
    <source>
        <dbReference type="EMBL" id="VAW65047.1"/>
    </source>
</evidence>
<dbReference type="AlphaFoldDB" id="A0A3B0XPA3"/>
<protein>
    <submittedName>
        <fullName evidence="1">Transposase and inactivated derivatives</fullName>
    </submittedName>
</protein>
<gene>
    <name evidence="1" type="ORF">MNBD_GAMMA08-532</name>
</gene>
<proteinExistence type="predicted"/>
<organism evidence="1">
    <name type="scientific">hydrothermal vent metagenome</name>
    <dbReference type="NCBI Taxonomy" id="652676"/>
    <lineage>
        <taxon>unclassified sequences</taxon>
        <taxon>metagenomes</taxon>
        <taxon>ecological metagenomes</taxon>
    </lineage>
</organism>
<sequence>MPRANRHFLQGHVWHITHRCHKKEFLLKFIKDKKRWRHWLFESKKRYGLSVLNI</sequence>
<name>A0A3B0XPA3_9ZZZZ</name>
<accession>A0A3B0XPA3</accession>